<feature type="transmembrane region" description="Helical" evidence="7">
    <location>
        <begin position="46"/>
        <end position="64"/>
    </location>
</feature>
<evidence type="ECO:0000256" key="2">
    <source>
        <dbReference type="ARBA" id="ARBA00008335"/>
    </source>
</evidence>
<feature type="transmembrane region" description="Helical" evidence="7">
    <location>
        <begin position="177"/>
        <end position="196"/>
    </location>
</feature>
<evidence type="ECO:0000313" key="8">
    <source>
        <dbReference type="EMBL" id="GAN81876.1"/>
    </source>
</evidence>
<keyword evidence="5 7" id="KW-1133">Transmembrane helix</keyword>
<feature type="transmembrane region" description="Helical" evidence="7">
    <location>
        <begin position="152"/>
        <end position="171"/>
    </location>
</feature>
<feature type="transmembrane region" description="Helical" evidence="7">
    <location>
        <begin position="110"/>
        <end position="131"/>
    </location>
</feature>
<dbReference type="InterPro" id="IPR011701">
    <property type="entry name" value="MFS"/>
</dbReference>
<comment type="subcellular location">
    <subcellularLocation>
        <location evidence="1">Membrane</location>
        <topology evidence="1">Multi-pass membrane protein</topology>
    </subcellularLocation>
</comment>
<comment type="similarity">
    <text evidence="2">Belongs to the major facilitator superfamily.</text>
</comment>
<dbReference type="GO" id="GO:0022857">
    <property type="term" value="F:transmembrane transporter activity"/>
    <property type="evidence" value="ECO:0007669"/>
    <property type="project" value="InterPro"/>
</dbReference>
<feature type="transmembrane region" description="Helical" evidence="7">
    <location>
        <begin position="231"/>
        <end position="252"/>
    </location>
</feature>
<dbReference type="STRING" id="1120923.SAMN02746095_02432"/>
<keyword evidence="3" id="KW-0813">Transport</keyword>
<sequence>MAVGFRGVLTRPDVGRLGLMAVLGFSSGLPWALSGPTLRLWMASEHVALGLIGLTANIGLAYLLKFVWAPFFDEAKPLFLGRRRGWLITVQIALVLSILALAVSDPARHVWLTLGLGAVVAFCSASQDIIIDAWRIESFAPRLQGAALACEVWGWRVAFLVSNAGVIALSVKTGWHVAVGLMALLALLGPVAALFAPEPNVTREAQPFGIGARFAQAVREPLQEFLTRRGALVVIAFIIVFRLGGALGATMLGPFYLSLGYNRALIAVASGPISLFCGLAGTGLGALLVMRLGVGRALLLTALLQVGALCLYPLLGLFPHFPHILLIISAVEAFTDAFSDTAFLSYLSGLCHPEHTATQYALLSSLAPLALHTIAGLSGFLAAQMGFIAFFVLAAGAALPGILLLLMILRFYPPAEKRGVAVS</sequence>
<evidence type="ECO:0000256" key="3">
    <source>
        <dbReference type="ARBA" id="ARBA00022448"/>
    </source>
</evidence>
<dbReference type="Gene3D" id="1.20.1250.20">
    <property type="entry name" value="MFS general substrate transporter like domains"/>
    <property type="match status" value="1"/>
</dbReference>
<gene>
    <name evidence="8" type="ORF">Aam_126_005</name>
</gene>
<dbReference type="EMBL" id="BANC01000124">
    <property type="protein sequence ID" value="GAN81876.1"/>
    <property type="molecule type" value="Genomic_DNA"/>
</dbReference>
<evidence type="ECO:0000256" key="7">
    <source>
        <dbReference type="SAM" id="Phobius"/>
    </source>
</evidence>
<dbReference type="GO" id="GO:0016020">
    <property type="term" value="C:membrane"/>
    <property type="evidence" value="ECO:0007669"/>
    <property type="project" value="UniProtKB-SubCell"/>
</dbReference>
<feature type="transmembrane region" description="Helical" evidence="7">
    <location>
        <begin position="360"/>
        <end position="381"/>
    </location>
</feature>
<evidence type="ECO:0000313" key="9">
    <source>
        <dbReference type="Proteomes" id="UP000032668"/>
    </source>
</evidence>
<reference evidence="8 9" key="1">
    <citation type="submission" date="2012-11" db="EMBL/GenBank/DDBJ databases">
        <title>Whole genome sequence of Acidocella aminolytica 101 = DSM 11237.</title>
        <authorList>
            <person name="Azuma Y."/>
            <person name="Higashiura N."/>
            <person name="Hirakawa H."/>
            <person name="Matsushita K."/>
        </authorList>
    </citation>
    <scope>NUCLEOTIDE SEQUENCE [LARGE SCALE GENOMIC DNA]</scope>
    <source>
        <strain evidence="9">101 / DSM 11237</strain>
    </source>
</reference>
<name>A0A0D6PKA7_9PROT</name>
<keyword evidence="4 7" id="KW-0812">Transmembrane</keyword>
<dbReference type="NCBIfam" id="TIGR00901">
    <property type="entry name" value="2A0125"/>
    <property type="match status" value="1"/>
</dbReference>
<evidence type="ECO:0000256" key="5">
    <source>
        <dbReference type="ARBA" id="ARBA00022989"/>
    </source>
</evidence>
<dbReference type="AlphaFoldDB" id="A0A0D6PKA7"/>
<proteinExistence type="inferred from homology"/>
<feature type="transmembrane region" description="Helical" evidence="7">
    <location>
        <begin position="297"/>
        <end position="318"/>
    </location>
</feature>
<evidence type="ECO:0000256" key="4">
    <source>
        <dbReference type="ARBA" id="ARBA00022692"/>
    </source>
</evidence>
<dbReference type="InterPro" id="IPR036259">
    <property type="entry name" value="MFS_trans_sf"/>
</dbReference>
<dbReference type="Proteomes" id="UP000032668">
    <property type="component" value="Unassembled WGS sequence"/>
</dbReference>
<evidence type="ECO:0000256" key="1">
    <source>
        <dbReference type="ARBA" id="ARBA00004141"/>
    </source>
</evidence>
<keyword evidence="9" id="KW-1185">Reference proteome</keyword>
<feature type="transmembrane region" description="Helical" evidence="7">
    <location>
        <begin position="85"/>
        <end position="104"/>
    </location>
</feature>
<organism evidence="8 9">
    <name type="scientific">Acidocella aminolytica 101 = DSM 11237</name>
    <dbReference type="NCBI Taxonomy" id="1120923"/>
    <lineage>
        <taxon>Bacteria</taxon>
        <taxon>Pseudomonadati</taxon>
        <taxon>Pseudomonadota</taxon>
        <taxon>Alphaproteobacteria</taxon>
        <taxon>Acetobacterales</taxon>
        <taxon>Acidocellaceae</taxon>
        <taxon>Acidocella</taxon>
    </lineage>
</organism>
<feature type="transmembrane region" description="Helical" evidence="7">
    <location>
        <begin position="387"/>
        <end position="409"/>
    </location>
</feature>
<dbReference type="PANTHER" id="PTHR12778:SF10">
    <property type="entry name" value="MAJOR FACILITATOR SUPERFAMILY DOMAIN-CONTAINING PROTEIN 3"/>
    <property type="match status" value="1"/>
</dbReference>
<feature type="transmembrane region" description="Helical" evidence="7">
    <location>
        <begin position="264"/>
        <end position="290"/>
    </location>
</feature>
<dbReference type="Pfam" id="PF07690">
    <property type="entry name" value="MFS_1"/>
    <property type="match status" value="1"/>
</dbReference>
<dbReference type="SUPFAM" id="SSF103473">
    <property type="entry name" value="MFS general substrate transporter"/>
    <property type="match status" value="1"/>
</dbReference>
<comment type="caution">
    <text evidence="8">The sequence shown here is derived from an EMBL/GenBank/DDBJ whole genome shotgun (WGS) entry which is preliminary data.</text>
</comment>
<protein>
    <submittedName>
        <fullName evidence="8">Major facilitator superfamily transporter</fullName>
    </submittedName>
</protein>
<feature type="transmembrane region" description="Helical" evidence="7">
    <location>
        <begin position="14"/>
        <end position="34"/>
    </location>
</feature>
<dbReference type="InterPro" id="IPR004752">
    <property type="entry name" value="AmpG_permease/AT-1"/>
</dbReference>
<keyword evidence="6 7" id="KW-0472">Membrane</keyword>
<dbReference type="PANTHER" id="PTHR12778">
    <property type="entry name" value="SOLUTE CARRIER FAMILY 33 ACETYL-COA TRANSPORTER -RELATED"/>
    <property type="match status" value="1"/>
</dbReference>
<dbReference type="OrthoDB" id="9787815at2"/>
<evidence type="ECO:0000256" key="6">
    <source>
        <dbReference type="ARBA" id="ARBA00023136"/>
    </source>
</evidence>
<accession>A0A0D6PKA7</accession>
<dbReference type="RefSeq" id="WP_048880260.1">
    <property type="nucleotide sequence ID" value="NZ_BANC01000124.1"/>
</dbReference>